<dbReference type="PANTHER" id="PTHR30273:SF2">
    <property type="entry name" value="PROTEIN FECR"/>
    <property type="match status" value="1"/>
</dbReference>
<dbReference type="InterPro" id="IPR013324">
    <property type="entry name" value="RNA_pol_sigma_r3/r4-like"/>
</dbReference>
<reference evidence="4 5" key="1">
    <citation type="submission" date="2020-05" db="EMBL/GenBank/DDBJ databases">
        <title>Compete genome of Limnobacter sp. SAORIC-580.</title>
        <authorList>
            <person name="Song J."/>
            <person name="Cho J.-C."/>
        </authorList>
    </citation>
    <scope>NUCLEOTIDE SEQUENCE [LARGE SCALE GENOMIC DNA]</scope>
    <source>
        <strain evidence="4 5">SAORIC-580</strain>
    </source>
</reference>
<feature type="domain" description="FecR protein" evidence="2">
    <location>
        <begin position="232"/>
        <end position="325"/>
    </location>
</feature>
<dbReference type="Gene3D" id="1.10.10.10">
    <property type="entry name" value="Winged helix-like DNA-binding domain superfamily/Winged helix DNA-binding domain"/>
    <property type="match status" value="1"/>
</dbReference>
<feature type="domain" description="RNA polymerase sigma-70 region 2" evidence="1">
    <location>
        <begin position="22"/>
        <end position="87"/>
    </location>
</feature>
<dbReference type="Gene3D" id="1.10.1740.10">
    <property type="match status" value="1"/>
</dbReference>
<dbReference type="NCBIfam" id="TIGR02937">
    <property type="entry name" value="sigma70-ECF"/>
    <property type="match status" value="1"/>
</dbReference>
<accession>A0ABX6N6R3</accession>
<dbReference type="SUPFAM" id="SSF88946">
    <property type="entry name" value="Sigma2 domain of RNA polymerase sigma factors"/>
    <property type="match status" value="1"/>
</dbReference>
<dbReference type="InterPro" id="IPR006860">
    <property type="entry name" value="FecR"/>
</dbReference>
<dbReference type="RefSeq" id="WP_171099942.1">
    <property type="nucleotide sequence ID" value="NZ_CP053084.1"/>
</dbReference>
<gene>
    <name evidence="4" type="ORF">HKT17_10475</name>
</gene>
<dbReference type="InterPro" id="IPR013249">
    <property type="entry name" value="RNA_pol_sigma70_r4_t2"/>
</dbReference>
<evidence type="ECO:0000313" key="5">
    <source>
        <dbReference type="Proteomes" id="UP000501130"/>
    </source>
</evidence>
<dbReference type="Pfam" id="PF04773">
    <property type="entry name" value="FecR"/>
    <property type="match status" value="1"/>
</dbReference>
<dbReference type="Pfam" id="PF04542">
    <property type="entry name" value="Sigma70_r2"/>
    <property type="match status" value="1"/>
</dbReference>
<dbReference type="SUPFAM" id="SSF88659">
    <property type="entry name" value="Sigma3 and sigma4 domains of RNA polymerase sigma factors"/>
    <property type="match status" value="1"/>
</dbReference>
<organism evidence="4 5">
    <name type="scientific">Limnobacter profundi</name>
    <dbReference type="NCBI Taxonomy" id="2732163"/>
    <lineage>
        <taxon>Bacteria</taxon>
        <taxon>Pseudomonadati</taxon>
        <taxon>Pseudomonadota</taxon>
        <taxon>Betaproteobacteria</taxon>
        <taxon>Burkholderiales</taxon>
        <taxon>Burkholderiaceae</taxon>
        <taxon>Limnobacter</taxon>
    </lineage>
</organism>
<dbReference type="Proteomes" id="UP000501130">
    <property type="component" value="Chromosome"/>
</dbReference>
<evidence type="ECO:0000259" key="3">
    <source>
        <dbReference type="Pfam" id="PF08281"/>
    </source>
</evidence>
<sequence length="446" mass="49961">MQRELSAVFHGNALDLEFVDCYGQHLAWLETWFQRRLSCNGVASELAQEVFLKLYEQREQIPGLRQPKAWLTTVAHGLLVNHYRRADLERAYLAALAVYPTTHVPDPEQKAVLFETLLELDRSLRQLPNKVRQAFLMVQLEGVKQQDIARELGVSLSMVKKYIAQAQQCCGGGEDYAQRLSHLNSEQRALSSRTLAALPRLNRRAILKSVCVLLGAGGFFHAYRKSDYSADWVSAKGEVRTQTLPDGSELTLDSDSAVELVFTPAQKLIVLRRGRIMIQTASTLLPNELKPVVRTREGFAQAMGTVFSVEQKAQSTQVEVFEQRVQWRSLSSGFFHLLNAGEQAEFNQRGLLSSQSVSQERAAWTRGLYVADAVPLKKWATEISRYRAAGIHCDVAVENWLVSGTFPLNKPEIALLALQDALPVQLIQHNTLAASPVLLVARERGE</sequence>
<dbReference type="InterPro" id="IPR014284">
    <property type="entry name" value="RNA_pol_sigma-70_dom"/>
</dbReference>
<dbReference type="InterPro" id="IPR012373">
    <property type="entry name" value="Ferrdict_sens_TM"/>
</dbReference>
<evidence type="ECO:0000259" key="2">
    <source>
        <dbReference type="Pfam" id="PF04773"/>
    </source>
</evidence>
<proteinExistence type="predicted"/>
<dbReference type="PANTHER" id="PTHR30273">
    <property type="entry name" value="PERIPLASMIC SIGNAL SENSOR AND SIGMA FACTOR ACTIVATOR FECR-RELATED"/>
    <property type="match status" value="1"/>
</dbReference>
<dbReference type="InterPro" id="IPR007627">
    <property type="entry name" value="RNA_pol_sigma70_r2"/>
</dbReference>
<evidence type="ECO:0000259" key="1">
    <source>
        <dbReference type="Pfam" id="PF04542"/>
    </source>
</evidence>
<dbReference type="InterPro" id="IPR013325">
    <property type="entry name" value="RNA_pol_sigma_r2"/>
</dbReference>
<evidence type="ECO:0000313" key="4">
    <source>
        <dbReference type="EMBL" id="QJR30103.1"/>
    </source>
</evidence>
<name>A0ABX6N6R3_9BURK</name>
<dbReference type="EMBL" id="CP053084">
    <property type="protein sequence ID" value="QJR30103.1"/>
    <property type="molecule type" value="Genomic_DNA"/>
</dbReference>
<dbReference type="Pfam" id="PF08281">
    <property type="entry name" value="Sigma70_r4_2"/>
    <property type="match status" value="1"/>
</dbReference>
<dbReference type="InterPro" id="IPR036388">
    <property type="entry name" value="WH-like_DNA-bd_sf"/>
</dbReference>
<keyword evidence="5" id="KW-1185">Reference proteome</keyword>
<feature type="domain" description="RNA polymerase sigma factor 70 region 4 type 2" evidence="3">
    <location>
        <begin position="118"/>
        <end position="166"/>
    </location>
</feature>
<protein>
    <submittedName>
        <fullName evidence="4">Sigma-70 family RNA polymerase sigma factor</fullName>
    </submittedName>
</protein>
<dbReference type="Gene3D" id="2.60.120.1440">
    <property type="match status" value="1"/>
</dbReference>